<keyword evidence="3" id="KW-1185">Reference proteome</keyword>
<protein>
    <submittedName>
        <fullName evidence="2">Uncharacterized protein</fullName>
    </submittedName>
</protein>
<evidence type="ECO:0000313" key="3">
    <source>
        <dbReference type="Proteomes" id="UP001156905"/>
    </source>
</evidence>
<evidence type="ECO:0000313" key="2">
    <source>
        <dbReference type="EMBL" id="GLR90944.1"/>
    </source>
</evidence>
<dbReference type="Proteomes" id="UP001156905">
    <property type="component" value="Unassembled WGS sequence"/>
</dbReference>
<proteinExistence type="predicted"/>
<dbReference type="RefSeq" id="WP_284274012.1">
    <property type="nucleotide sequence ID" value="NZ_BSOW01000039.1"/>
</dbReference>
<feature type="region of interest" description="Disordered" evidence="1">
    <location>
        <begin position="41"/>
        <end position="61"/>
    </location>
</feature>
<evidence type="ECO:0000256" key="1">
    <source>
        <dbReference type="SAM" id="MobiDB-lite"/>
    </source>
</evidence>
<dbReference type="EMBL" id="BSOW01000039">
    <property type="protein sequence ID" value="GLR90944.1"/>
    <property type="molecule type" value="Genomic_DNA"/>
</dbReference>
<accession>A0ABQ6B978</accession>
<sequence>MALSEGEIATVKGMLLRGDRQHDIAAYFGVNGGRIAEISTGQTGSSVAASPTDDLPPAGPYMAGRSALRARDTLIALRDLIQDAISDIDLYEKPKD</sequence>
<reference evidence="3" key="1">
    <citation type="journal article" date="2019" name="Int. J. Syst. Evol. Microbiol.">
        <title>The Global Catalogue of Microorganisms (GCM) 10K type strain sequencing project: providing services to taxonomists for standard genome sequencing and annotation.</title>
        <authorList>
            <consortium name="The Broad Institute Genomics Platform"/>
            <consortium name="The Broad Institute Genome Sequencing Center for Infectious Disease"/>
            <person name="Wu L."/>
            <person name="Ma J."/>
        </authorList>
    </citation>
    <scope>NUCLEOTIDE SEQUENCE [LARGE SCALE GENOMIC DNA]</scope>
    <source>
        <strain evidence="3">NBRC 102520</strain>
    </source>
</reference>
<gene>
    <name evidence="2" type="ORF">GCM10007857_76600</name>
</gene>
<name>A0ABQ6B978_9BRAD</name>
<organism evidence="2 3">
    <name type="scientific">Bradyrhizobium iriomotense</name>
    <dbReference type="NCBI Taxonomy" id="441950"/>
    <lineage>
        <taxon>Bacteria</taxon>
        <taxon>Pseudomonadati</taxon>
        <taxon>Pseudomonadota</taxon>
        <taxon>Alphaproteobacteria</taxon>
        <taxon>Hyphomicrobiales</taxon>
        <taxon>Nitrobacteraceae</taxon>
        <taxon>Bradyrhizobium</taxon>
    </lineage>
</organism>
<comment type="caution">
    <text evidence="2">The sequence shown here is derived from an EMBL/GenBank/DDBJ whole genome shotgun (WGS) entry which is preliminary data.</text>
</comment>